<proteinExistence type="inferred from homology"/>
<protein>
    <recommendedName>
        <fullName evidence="6">Cyclic di-GMP-binding protein</fullName>
    </recommendedName>
    <alternativeName>
        <fullName evidence="6">Cellulose synthase regulatory subunit</fullName>
    </alternativeName>
</protein>
<dbReference type="EMBL" id="JAZHFV010000021">
    <property type="protein sequence ID" value="MEX4010679.1"/>
    <property type="molecule type" value="Genomic_DNA"/>
</dbReference>
<keyword evidence="6" id="KW-0732">Signal</keyword>
<evidence type="ECO:0000256" key="6">
    <source>
        <dbReference type="RuleBase" id="RU365021"/>
    </source>
</evidence>
<keyword evidence="6" id="KW-0997">Cell inner membrane</keyword>
<keyword evidence="2 6" id="KW-1003">Cell membrane</keyword>
<keyword evidence="5 6" id="KW-0472">Membrane</keyword>
<evidence type="ECO:0000313" key="8">
    <source>
        <dbReference type="EMBL" id="MEX4010679.1"/>
    </source>
</evidence>
<dbReference type="PANTHER" id="PTHR39083:SF1">
    <property type="entry name" value="CYCLIC DI-GMP-BINDING PROTEIN"/>
    <property type="match status" value="1"/>
</dbReference>
<name>A0ABV3X334_9HYPH</name>
<evidence type="ECO:0000313" key="9">
    <source>
        <dbReference type="Proteomes" id="UP001559025"/>
    </source>
</evidence>
<comment type="similarity">
    <text evidence="6">Belongs to the AcsB/BcsB family.</text>
</comment>
<comment type="caution">
    <text evidence="8">The sequence shown here is derived from an EMBL/GenBank/DDBJ whole genome shotgun (WGS) entry which is preliminary data.</text>
</comment>
<dbReference type="Gene3D" id="2.60.120.260">
    <property type="entry name" value="Galactose-binding domain-like"/>
    <property type="match status" value="2"/>
</dbReference>
<evidence type="ECO:0000256" key="5">
    <source>
        <dbReference type="ARBA" id="ARBA00023136"/>
    </source>
</evidence>
<sequence>MRLVLATLLTALGLAAASAQPAPFDMTPERPAVEDAAPLPDMSEDDPRAAPAEEPQKPVLQEATPPSEVRRYLLPDGNIQLFGESSMRSWAVNLTAVQAAAPARLLLRYRNAVVVAPEASRLQVLFNDVVVIDESTQSAADFTTLDIEIPDDLLQAGRNEMTVRVRQRHRTDCTIQSTYELWTEIEAGGTFMSFADPAASTYSSFGDLRALSADAQGQTRITIVAPAMDRNDMGADMLRLAQAIALHSVQPNLAFSVAATLDQSPDRQSLRVLLGSADELSEMAGSALPAGATLGPVAAFMAANGDGFPTLVVSGRNRQDWQAAIEQMLRPVDRPPGTRRDALITEPWRLPNAPMIYDRRSLSFGDLGIRSAQFSGRRFTADFQFAIPPDFYAGSYGEARLLLDAAFAATVKPGSLINVYVNDNIAASLPLTSRNGAIYRQLPVKVTMRHFRPGLNQIRLEAELLTEQDEACLPGAPASDTPRFAIFDTSRFVVPDFGRIAQWPNLGAIGGTGYPYGLGSTPVALVIERDDPASLSAAANVLARVAIVSGRPVAFTLTTSADAAREQDAIFVGAINGIPAGVLAQVGVTEESRTAWMPAAGRSNASGETRVDIDDWSQQVQGSRFMAWIRDVETWFSETFGITPEMLRFVPRSEAAFVPRQDDAFLAVQGANPGNSGVWTVFTAPDGGTLARGSAVLSKHGMWEKLAGRIATLKTDMETVAIEPAASTSFKQTLAPSFTNYRLIAANWLSANILSYSLLLVLACILLGIATSALLSRLGRRR</sequence>
<keyword evidence="6" id="KW-0135">Cellulose biosynthesis</keyword>
<keyword evidence="3 6" id="KW-0812">Transmembrane</keyword>
<dbReference type="RefSeq" id="WP_368805329.1">
    <property type="nucleotide sequence ID" value="NZ_JAZHFV010000021.1"/>
</dbReference>
<keyword evidence="9" id="KW-1185">Reference proteome</keyword>
<organism evidence="8 9">
    <name type="scientific">Neoaquamicrobium sediminum</name>
    <dbReference type="NCBI Taxonomy" id="1849104"/>
    <lineage>
        <taxon>Bacteria</taxon>
        <taxon>Pseudomonadati</taxon>
        <taxon>Pseudomonadota</taxon>
        <taxon>Alphaproteobacteria</taxon>
        <taxon>Hyphomicrobiales</taxon>
        <taxon>Phyllobacteriaceae</taxon>
        <taxon>Neoaquamicrobium</taxon>
    </lineage>
</organism>
<feature type="transmembrane region" description="Helical" evidence="6">
    <location>
        <begin position="753"/>
        <end position="775"/>
    </location>
</feature>
<feature type="chain" id="PRO_5045003990" description="Cyclic di-GMP-binding protein" evidence="6">
    <location>
        <begin position="22"/>
        <end position="782"/>
    </location>
</feature>
<comment type="function">
    <text evidence="6">Binds the cellulose synthase activator, bis-(3'-5') cyclic diguanylic acid (c-di-GMP).</text>
</comment>
<comment type="pathway">
    <text evidence="6">Glycan metabolism; bacterial cellulose biosynthesis.</text>
</comment>
<feature type="signal peptide" evidence="6">
    <location>
        <begin position="1"/>
        <end position="21"/>
    </location>
</feature>
<comment type="subunit">
    <text evidence="6">Tightly associated with the cellulose synthase catalytic subunit.</text>
</comment>
<dbReference type="Pfam" id="PF03170">
    <property type="entry name" value="BcsB"/>
    <property type="match status" value="1"/>
</dbReference>
<reference evidence="8 9" key="1">
    <citation type="submission" date="2024-01" db="EMBL/GenBank/DDBJ databases">
        <title>New evidence supports the origin of RcGTA from prophage.</title>
        <authorList>
            <person name="Xu Y."/>
            <person name="Liu B."/>
            <person name="Chen F."/>
        </authorList>
    </citation>
    <scope>NUCLEOTIDE SEQUENCE [LARGE SCALE GENOMIC DNA]</scope>
    <source>
        <strain evidence="8 9">CBW1107-2</strain>
    </source>
</reference>
<evidence type="ECO:0000256" key="4">
    <source>
        <dbReference type="ARBA" id="ARBA00022989"/>
    </source>
</evidence>
<evidence type="ECO:0000256" key="1">
    <source>
        <dbReference type="ARBA" id="ARBA00004162"/>
    </source>
</evidence>
<accession>A0ABV3X334</accession>
<comment type="subcellular location">
    <subcellularLocation>
        <location evidence="6">Cell inner membrane</location>
    </subcellularLocation>
    <subcellularLocation>
        <location evidence="1">Cell membrane</location>
        <topology evidence="1">Single-pass membrane protein</topology>
    </subcellularLocation>
</comment>
<evidence type="ECO:0000256" key="3">
    <source>
        <dbReference type="ARBA" id="ARBA00022692"/>
    </source>
</evidence>
<dbReference type="InterPro" id="IPR018513">
    <property type="entry name" value="Cell_synthase_bac"/>
</dbReference>
<dbReference type="PANTHER" id="PTHR39083">
    <property type="entry name" value="CYCLIC DI-GMP-BINDING PROTEIN"/>
    <property type="match status" value="1"/>
</dbReference>
<dbReference type="Proteomes" id="UP001559025">
    <property type="component" value="Unassembled WGS sequence"/>
</dbReference>
<evidence type="ECO:0000256" key="2">
    <source>
        <dbReference type="ARBA" id="ARBA00022475"/>
    </source>
</evidence>
<evidence type="ECO:0000256" key="7">
    <source>
        <dbReference type="SAM" id="MobiDB-lite"/>
    </source>
</evidence>
<keyword evidence="4 6" id="KW-1133">Transmembrane helix</keyword>
<keyword evidence="6" id="KW-0973">c-di-GMP</keyword>
<feature type="region of interest" description="Disordered" evidence="7">
    <location>
        <begin position="20"/>
        <end position="66"/>
    </location>
</feature>
<gene>
    <name evidence="8" type="ORF">V1479_25580</name>
</gene>